<evidence type="ECO:0000256" key="1">
    <source>
        <dbReference type="SAM" id="SignalP"/>
    </source>
</evidence>
<dbReference type="Proteomes" id="UP000182521">
    <property type="component" value="Chromosome"/>
</dbReference>
<protein>
    <submittedName>
        <fullName evidence="2">Uncharacterized protein</fullName>
    </submittedName>
</protein>
<evidence type="ECO:0000313" key="2">
    <source>
        <dbReference type="EMBL" id="APC97586.1"/>
    </source>
</evidence>
<feature type="chain" id="PRO_5009614114" evidence="1">
    <location>
        <begin position="21"/>
        <end position="228"/>
    </location>
</feature>
<proteinExistence type="predicted"/>
<dbReference type="EMBL" id="CP009654">
    <property type="protein sequence ID" value="APC97586.1"/>
    <property type="molecule type" value="Genomic_DNA"/>
</dbReference>
<accession>A0A1J0KV81</accession>
<keyword evidence="1" id="KW-0732">Signal</keyword>
<feature type="signal peptide" evidence="1">
    <location>
        <begin position="1"/>
        <end position="20"/>
    </location>
</feature>
<dbReference type="RefSeq" id="WP_071664061.1">
    <property type="nucleotide sequence ID" value="NZ_CP009654.1"/>
</dbReference>
<reference evidence="3" key="1">
    <citation type="submission" date="2014-10" db="EMBL/GenBank/DDBJ databases">
        <authorList>
            <person name="Kuske C.R."/>
            <person name="Challacombe J.F."/>
            <person name="Daligault H.E."/>
            <person name="Davenport K.W."/>
            <person name="Johnson S.L."/>
            <person name="Siddaramappa S."/>
            <person name="Petersen J.M."/>
        </authorList>
    </citation>
    <scope>NUCLEOTIDE SEQUENCE [LARGE SCALE GENOMIC DNA]</scope>
    <source>
        <strain evidence="3">CA97-1460</strain>
    </source>
</reference>
<name>A0A1J0KV81_9GAMM</name>
<organism evidence="2 3">
    <name type="scientific">Francisella frigiditurris</name>
    <dbReference type="NCBI Taxonomy" id="1542390"/>
    <lineage>
        <taxon>Bacteria</taxon>
        <taxon>Pseudomonadati</taxon>
        <taxon>Pseudomonadota</taxon>
        <taxon>Gammaproteobacteria</taxon>
        <taxon>Thiotrichales</taxon>
        <taxon>Francisellaceae</taxon>
        <taxon>Francisella</taxon>
    </lineage>
</organism>
<dbReference type="KEGG" id="frc:KX01_1146"/>
<gene>
    <name evidence="2" type="ORF">KX01_1146</name>
</gene>
<evidence type="ECO:0000313" key="3">
    <source>
        <dbReference type="Proteomes" id="UP000182521"/>
    </source>
</evidence>
<keyword evidence="3" id="KW-1185">Reference proteome</keyword>
<sequence>MKKLLLLTLIFVLSLNISFSEEKDHMGMTKDQVKNSIQTMNVYDVSLTYPYPIWFSSGLIGDVYKTQKGVSFLYEEIPTGQNFDSWKEIYTIAGLYDKENKLTISQYANFVLAGFVKSCDKNIKILNASKTESSSMSILLCGSLSNKNIKAYSNNPGEVAIFKFIKFKNTFIQIGQEWRTQSFDTTNIGQEEFLESAYKYVGSKENFATAFKKIYKDVGVTQAISKPY</sequence>
<dbReference type="AlphaFoldDB" id="A0A1J0KV81"/>